<dbReference type="RefSeq" id="WP_168100983.1">
    <property type="nucleotide sequence ID" value="NZ_JAATEN010000004.1"/>
</dbReference>
<protein>
    <submittedName>
        <fullName evidence="1">Acetoacetate decarboxylase family protein</fullName>
    </submittedName>
</protein>
<name>A0ABX1BRM7_9ACTN</name>
<dbReference type="EMBL" id="JAATEN010000004">
    <property type="protein sequence ID" value="NJQ00390.1"/>
    <property type="molecule type" value="Genomic_DNA"/>
</dbReference>
<organism evidence="1 2">
    <name type="scientific">Streptomyces zingiberis</name>
    <dbReference type="NCBI Taxonomy" id="2053010"/>
    <lineage>
        <taxon>Bacteria</taxon>
        <taxon>Bacillati</taxon>
        <taxon>Actinomycetota</taxon>
        <taxon>Actinomycetes</taxon>
        <taxon>Kitasatosporales</taxon>
        <taxon>Streptomycetaceae</taxon>
        <taxon>Streptomyces</taxon>
    </lineage>
</organism>
<evidence type="ECO:0000313" key="2">
    <source>
        <dbReference type="Proteomes" id="UP000695264"/>
    </source>
</evidence>
<dbReference type="InterPro" id="IPR023375">
    <property type="entry name" value="ADC_dom_sf"/>
</dbReference>
<sequence length="206" mass="22364">MAGTPDPPPPPWVSRGEMWFGLLPVRRAPELPPDLRPLGGRHRIAVGVVRYREGTLRYDELALGPLVRRGRRAGLLISRMWVDDPVSVRGGREIWGLPKEPAVFDWSADGTSVTVRDAGGLLAGITFGPARRATGVLPSLPLPLPGFGGEPGRRLFVPGRVAGRPRREALTVTAWSDRLPPLRHGRARPALAVRPFRMAVPAAVPC</sequence>
<gene>
    <name evidence="1" type="ORF">HCK00_07525</name>
</gene>
<accession>A0ABX1BRM7</accession>
<dbReference type="Gene3D" id="2.40.400.10">
    <property type="entry name" value="Acetoacetate decarboxylase-like"/>
    <property type="match status" value="1"/>
</dbReference>
<dbReference type="Pfam" id="PF06314">
    <property type="entry name" value="ADC"/>
    <property type="match status" value="1"/>
</dbReference>
<proteinExistence type="predicted"/>
<keyword evidence="2" id="KW-1185">Reference proteome</keyword>
<dbReference type="InterPro" id="IPR010451">
    <property type="entry name" value="Acetoacetate_decarboxylase"/>
</dbReference>
<dbReference type="SUPFAM" id="SSF160104">
    <property type="entry name" value="Acetoacetate decarboxylase-like"/>
    <property type="match status" value="1"/>
</dbReference>
<comment type="caution">
    <text evidence="1">The sequence shown here is derived from an EMBL/GenBank/DDBJ whole genome shotgun (WGS) entry which is preliminary data.</text>
</comment>
<evidence type="ECO:0000313" key="1">
    <source>
        <dbReference type="EMBL" id="NJQ00390.1"/>
    </source>
</evidence>
<reference evidence="1 2" key="1">
    <citation type="submission" date="2020-03" db="EMBL/GenBank/DDBJ databases">
        <title>WGS of actinomycetes isolated from Thailand.</title>
        <authorList>
            <person name="Thawai C."/>
        </authorList>
    </citation>
    <scope>NUCLEOTIDE SEQUENCE [LARGE SCALE GENOMIC DNA]</scope>
    <source>
        <strain evidence="1 2">PLAI 1-29</strain>
    </source>
</reference>
<dbReference type="Proteomes" id="UP000695264">
    <property type="component" value="Unassembled WGS sequence"/>
</dbReference>